<name>A0ABN0B987_9HELI</name>
<accession>A0ABN0B987</accession>
<organism evidence="1 2">
    <name type="scientific">Helicobacter cinaedi CCUG 18818 = ATCC BAA-847</name>
    <dbReference type="NCBI Taxonomy" id="537971"/>
    <lineage>
        <taxon>Bacteria</taxon>
        <taxon>Pseudomonadati</taxon>
        <taxon>Campylobacterota</taxon>
        <taxon>Epsilonproteobacteria</taxon>
        <taxon>Campylobacterales</taxon>
        <taxon>Helicobacteraceae</taxon>
        <taxon>Helicobacter</taxon>
    </lineage>
</organism>
<dbReference type="EMBL" id="DS990391">
    <property type="protein sequence ID" value="EFR46051.1"/>
    <property type="molecule type" value="Genomic_DNA"/>
</dbReference>
<evidence type="ECO:0000313" key="2">
    <source>
        <dbReference type="Proteomes" id="UP000005755"/>
    </source>
</evidence>
<reference evidence="2" key="1">
    <citation type="journal article" date="2014" name="Genome Announc.">
        <title>Draft genome sequences of six enterohepatic helicobacter species isolated from humans and one from rhesus macaques.</title>
        <authorList>
            <person name="Shen Z."/>
            <person name="Sheh A."/>
            <person name="Young S.K."/>
            <person name="Abouelliel A."/>
            <person name="Ward D.V."/>
            <person name="Earl A.M."/>
            <person name="Fox J.G."/>
        </authorList>
    </citation>
    <scope>NUCLEOTIDE SEQUENCE [LARGE SCALE GENOMIC DNA]</scope>
    <source>
        <strain evidence="2">CCUG 18818</strain>
    </source>
</reference>
<dbReference type="Proteomes" id="UP000005755">
    <property type="component" value="Unassembled WGS sequence"/>
</dbReference>
<gene>
    <name evidence="1" type="ORF">HCCG_00597</name>
</gene>
<sequence length="100" mass="11563">MKKFLQLNKTHIKGMQILPLSTDDLIKILESCLSYNTLCQSLNKPLAVVKLGVVSGIKPRFKQCLKIYNNPTKFTNPLTNTRCQALYFHFTFIFIRKGKR</sequence>
<proteinExistence type="predicted"/>
<protein>
    <submittedName>
        <fullName evidence="1">Uncharacterized protein</fullName>
    </submittedName>
</protein>
<keyword evidence="2" id="KW-1185">Reference proteome</keyword>
<evidence type="ECO:0000313" key="1">
    <source>
        <dbReference type="EMBL" id="EFR46051.1"/>
    </source>
</evidence>